<dbReference type="InterPro" id="IPR020456">
    <property type="entry name" value="Acylphosphatase"/>
</dbReference>
<dbReference type="PANTHER" id="PTHR47268">
    <property type="entry name" value="ACYLPHOSPHATASE"/>
    <property type="match status" value="1"/>
</dbReference>
<dbReference type="GO" id="GO:0003998">
    <property type="term" value="F:acylphosphatase activity"/>
    <property type="evidence" value="ECO:0007669"/>
    <property type="project" value="UniProtKB-EC"/>
</dbReference>
<comment type="catalytic activity">
    <reaction evidence="1">
        <text>an acyl phosphate + H2O = a carboxylate + phosphate + H(+)</text>
        <dbReference type="Rhea" id="RHEA:14965"/>
        <dbReference type="ChEBI" id="CHEBI:15377"/>
        <dbReference type="ChEBI" id="CHEBI:15378"/>
        <dbReference type="ChEBI" id="CHEBI:29067"/>
        <dbReference type="ChEBI" id="CHEBI:43474"/>
        <dbReference type="ChEBI" id="CHEBI:59918"/>
        <dbReference type="EC" id="3.6.1.7"/>
    </reaction>
</comment>
<keyword evidence="1" id="KW-0378">Hydrolase</keyword>
<dbReference type="PROSITE" id="PS51160">
    <property type="entry name" value="ACYLPHOSPHATASE_3"/>
    <property type="match status" value="1"/>
</dbReference>
<name>A0A483CPS6_9EURY</name>
<feature type="domain" description="Acylphosphatase-like" evidence="3">
    <location>
        <begin position="2"/>
        <end position="90"/>
    </location>
</feature>
<comment type="caution">
    <text evidence="4">The sequence shown here is derived from an EMBL/GenBank/DDBJ whole genome shotgun (WGS) entry which is preliminary data.</text>
</comment>
<dbReference type="EMBL" id="PGCL01000002">
    <property type="protein sequence ID" value="TAJ45010.1"/>
    <property type="molecule type" value="Genomic_DNA"/>
</dbReference>
<feature type="active site" evidence="1">
    <location>
        <position position="35"/>
    </location>
</feature>
<organism evidence="4 5">
    <name type="scientific">Methanofollis fontis</name>
    <dbReference type="NCBI Taxonomy" id="2052832"/>
    <lineage>
        <taxon>Archaea</taxon>
        <taxon>Methanobacteriati</taxon>
        <taxon>Methanobacteriota</taxon>
        <taxon>Stenosarchaea group</taxon>
        <taxon>Methanomicrobia</taxon>
        <taxon>Methanomicrobiales</taxon>
        <taxon>Methanomicrobiaceae</taxon>
        <taxon>Methanofollis</taxon>
    </lineage>
</organism>
<dbReference type="SUPFAM" id="SSF54975">
    <property type="entry name" value="Acylphosphatase/BLUF domain-like"/>
    <property type="match status" value="1"/>
</dbReference>
<evidence type="ECO:0000313" key="4">
    <source>
        <dbReference type="EMBL" id="TAJ45010.1"/>
    </source>
</evidence>
<feature type="active site" evidence="1">
    <location>
        <position position="17"/>
    </location>
</feature>
<comment type="similarity">
    <text evidence="2">Belongs to the acylphosphatase family.</text>
</comment>
<dbReference type="Proteomes" id="UP000292580">
    <property type="component" value="Unassembled WGS sequence"/>
</dbReference>
<proteinExistence type="inferred from homology"/>
<protein>
    <recommendedName>
        <fullName evidence="1">acylphosphatase</fullName>
        <ecNumber evidence="1">3.6.1.7</ecNumber>
    </recommendedName>
</protein>
<evidence type="ECO:0000259" key="3">
    <source>
        <dbReference type="PROSITE" id="PS51160"/>
    </source>
</evidence>
<evidence type="ECO:0000256" key="2">
    <source>
        <dbReference type="RuleBase" id="RU004168"/>
    </source>
</evidence>
<dbReference type="InterPro" id="IPR036046">
    <property type="entry name" value="Acylphosphatase-like_dom_sf"/>
</dbReference>
<dbReference type="EC" id="3.6.1.7" evidence="1"/>
<evidence type="ECO:0000256" key="1">
    <source>
        <dbReference type="PROSITE-ProRule" id="PRU00520"/>
    </source>
</evidence>
<accession>A0A483CPS6</accession>
<sequence>MGLRAVASGRVQGVGYRGYIASRGAAHSLSGYAENRPDGTVEIVAEGEAADLTAFLEEAWASDDPMIAVRGIEAEVTEATGRHPGFSAHFGDRDEEYFRRSGFALDLLREILRTEQALLAEQRRTNELLRAIVQEQNRDEPAR</sequence>
<gene>
    <name evidence="4" type="ORF">CUJ86_04070</name>
</gene>
<dbReference type="PANTHER" id="PTHR47268:SF4">
    <property type="entry name" value="ACYLPHOSPHATASE"/>
    <property type="match status" value="1"/>
</dbReference>
<reference evidence="4 5" key="1">
    <citation type="submission" date="2017-11" db="EMBL/GenBank/DDBJ databases">
        <title>Isolation and Characterization of Methanofollis Species from Methane Seep Offshore SW Taiwan.</title>
        <authorList>
            <person name="Teng N.-H."/>
            <person name="Lai M.-C."/>
            <person name="Chen S.-C."/>
        </authorList>
    </citation>
    <scope>NUCLEOTIDE SEQUENCE [LARGE SCALE GENOMIC DNA]</scope>
    <source>
        <strain evidence="4 5">FWC-SCC2</strain>
    </source>
</reference>
<dbReference type="Pfam" id="PF00708">
    <property type="entry name" value="Acylphosphatase"/>
    <property type="match status" value="1"/>
</dbReference>
<dbReference type="InterPro" id="IPR001792">
    <property type="entry name" value="Acylphosphatase-like_dom"/>
</dbReference>
<keyword evidence="5" id="KW-1185">Reference proteome</keyword>
<dbReference type="AlphaFoldDB" id="A0A483CPS6"/>
<evidence type="ECO:0000313" key="5">
    <source>
        <dbReference type="Proteomes" id="UP000292580"/>
    </source>
</evidence>
<dbReference type="Gene3D" id="3.30.70.100">
    <property type="match status" value="1"/>
</dbReference>